<organism evidence="1 2">
    <name type="scientific">Mytilus coruscus</name>
    <name type="common">Sea mussel</name>
    <dbReference type="NCBI Taxonomy" id="42192"/>
    <lineage>
        <taxon>Eukaryota</taxon>
        <taxon>Metazoa</taxon>
        <taxon>Spiralia</taxon>
        <taxon>Lophotrochozoa</taxon>
        <taxon>Mollusca</taxon>
        <taxon>Bivalvia</taxon>
        <taxon>Autobranchia</taxon>
        <taxon>Pteriomorphia</taxon>
        <taxon>Mytilida</taxon>
        <taxon>Mytiloidea</taxon>
        <taxon>Mytilidae</taxon>
        <taxon>Mytilinae</taxon>
        <taxon>Mytilus</taxon>
    </lineage>
</organism>
<protein>
    <submittedName>
        <fullName evidence="1">Uncharacterized protein</fullName>
    </submittedName>
</protein>
<dbReference type="AlphaFoldDB" id="A0A6J8ACA4"/>
<evidence type="ECO:0000313" key="2">
    <source>
        <dbReference type="Proteomes" id="UP000507470"/>
    </source>
</evidence>
<dbReference type="Proteomes" id="UP000507470">
    <property type="component" value="Unassembled WGS sequence"/>
</dbReference>
<name>A0A6J8ACA4_MYTCO</name>
<evidence type="ECO:0000313" key="1">
    <source>
        <dbReference type="EMBL" id="CAC5364743.1"/>
    </source>
</evidence>
<gene>
    <name evidence="1" type="ORF">MCOR_5682</name>
</gene>
<sequence>MQLQEEQRKDSVTKNLIEWMKHEPLERNNTVKECPALRHYWLWFQQLSMRDGVVYYKWKTFDNEKELCIVPESLKKEVLERRKLKNIEADLLNIPEVETHLQEILEDEVSNLDEVDDYDAFTDDKSDSSMKANSGRADQTISSFDQTIQSFNSSVNITENTIKDSTIREAESELKEVISLDSGTQSPVSGGILNDVNIIKKTVTQ</sequence>
<keyword evidence="2" id="KW-1185">Reference proteome</keyword>
<reference evidence="1 2" key="1">
    <citation type="submission" date="2020-06" db="EMBL/GenBank/DDBJ databases">
        <authorList>
            <person name="Li R."/>
            <person name="Bekaert M."/>
        </authorList>
    </citation>
    <scope>NUCLEOTIDE SEQUENCE [LARGE SCALE GENOMIC DNA]</scope>
    <source>
        <strain evidence="2">wild</strain>
    </source>
</reference>
<dbReference type="OrthoDB" id="10551186at2759"/>
<dbReference type="EMBL" id="CACVKT020001065">
    <property type="protein sequence ID" value="CAC5364743.1"/>
    <property type="molecule type" value="Genomic_DNA"/>
</dbReference>
<proteinExistence type="predicted"/>
<accession>A0A6J8ACA4</accession>